<name>A0A835JQL7_9ROSI</name>
<comment type="caution">
    <text evidence="1">The sequence shown here is derived from an EMBL/GenBank/DDBJ whole genome shotgun (WGS) entry which is preliminary data.</text>
</comment>
<dbReference type="EMBL" id="JADGMS010000010">
    <property type="protein sequence ID" value="KAF9673811.1"/>
    <property type="molecule type" value="Genomic_DNA"/>
</dbReference>
<accession>A0A835JQL7</accession>
<gene>
    <name evidence="1" type="ORF">SADUNF_Sadunf10G0062800</name>
</gene>
<sequence length="60" mass="7408">MRAHANYRERFNPICEYNQIPRGQLAYEEEISDDEEFAERILRPNRQGHHNIREREYQAF</sequence>
<dbReference type="AlphaFoldDB" id="A0A835JQL7"/>
<evidence type="ECO:0000313" key="2">
    <source>
        <dbReference type="Proteomes" id="UP000657918"/>
    </source>
</evidence>
<reference evidence="1 2" key="1">
    <citation type="submission" date="2020-10" db="EMBL/GenBank/DDBJ databases">
        <title>Plant Genome Project.</title>
        <authorList>
            <person name="Zhang R.-G."/>
        </authorList>
    </citation>
    <scope>NUCLEOTIDE SEQUENCE [LARGE SCALE GENOMIC DNA]</scope>
    <source>
        <strain evidence="1">FAFU-HL-1</strain>
        <tissue evidence="1">Leaf</tissue>
    </source>
</reference>
<dbReference type="Proteomes" id="UP000657918">
    <property type="component" value="Unassembled WGS sequence"/>
</dbReference>
<protein>
    <submittedName>
        <fullName evidence="1">Uncharacterized protein</fullName>
    </submittedName>
</protein>
<organism evidence="1 2">
    <name type="scientific">Salix dunnii</name>
    <dbReference type="NCBI Taxonomy" id="1413687"/>
    <lineage>
        <taxon>Eukaryota</taxon>
        <taxon>Viridiplantae</taxon>
        <taxon>Streptophyta</taxon>
        <taxon>Embryophyta</taxon>
        <taxon>Tracheophyta</taxon>
        <taxon>Spermatophyta</taxon>
        <taxon>Magnoliopsida</taxon>
        <taxon>eudicotyledons</taxon>
        <taxon>Gunneridae</taxon>
        <taxon>Pentapetalae</taxon>
        <taxon>rosids</taxon>
        <taxon>fabids</taxon>
        <taxon>Malpighiales</taxon>
        <taxon>Salicaceae</taxon>
        <taxon>Saliceae</taxon>
        <taxon>Salix</taxon>
    </lineage>
</organism>
<keyword evidence="2" id="KW-1185">Reference proteome</keyword>
<evidence type="ECO:0000313" key="1">
    <source>
        <dbReference type="EMBL" id="KAF9673811.1"/>
    </source>
</evidence>
<proteinExistence type="predicted"/>